<dbReference type="EMBL" id="MN739423">
    <property type="protein sequence ID" value="QHT04055.1"/>
    <property type="molecule type" value="Genomic_DNA"/>
</dbReference>
<keyword evidence="2" id="KW-0472">Membrane</keyword>
<dbReference type="PROSITE" id="PS50963">
    <property type="entry name" value="LINK_2"/>
    <property type="match status" value="1"/>
</dbReference>
<accession>A0A6C0CKQ4</accession>
<evidence type="ECO:0000256" key="2">
    <source>
        <dbReference type="SAM" id="Phobius"/>
    </source>
</evidence>
<proteinExistence type="predicted"/>
<keyword evidence="2" id="KW-0812">Transmembrane</keyword>
<dbReference type="Pfam" id="PF00193">
    <property type="entry name" value="Xlink"/>
    <property type="match status" value="1"/>
</dbReference>
<feature type="domain" description="Link" evidence="3">
    <location>
        <begin position="143"/>
        <end position="240"/>
    </location>
</feature>
<dbReference type="InterPro" id="IPR016187">
    <property type="entry name" value="CTDL_fold"/>
</dbReference>
<reference evidence="4" key="1">
    <citation type="journal article" date="2020" name="Nature">
        <title>Giant virus diversity and host interactions through global metagenomics.</title>
        <authorList>
            <person name="Schulz F."/>
            <person name="Roux S."/>
            <person name="Paez-Espino D."/>
            <person name="Jungbluth S."/>
            <person name="Walsh D.A."/>
            <person name="Denef V.J."/>
            <person name="McMahon K.D."/>
            <person name="Konstantinidis K.T."/>
            <person name="Eloe-Fadrosh E.A."/>
            <person name="Kyrpides N.C."/>
            <person name="Woyke T."/>
        </authorList>
    </citation>
    <scope>NUCLEOTIDE SEQUENCE</scope>
    <source>
        <strain evidence="4">GVMAG-M-3300021185-45</strain>
    </source>
</reference>
<dbReference type="InterPro" id="IPR016186">
    <property type="entry name" value="C-type_lectin-like/link_sf"/>
</dbReference>
<dbReference type="GO" id="GO:0007155">
    <property type="term" value="P:cell adhesion"/>
    <property type="evidence" value="ECO:0007669"/>
    <property type="project" value="InterPro"/>
</dbReference>
<evidence type="ECO:0000259" key="3">
    <source>
        <dbReference type="PROSITE" id="PS50963"/>
    </source>
</evidence>
<evidence type="ECO:0000313" key="4">
    <source>
        <dbReference type="EMBL" id="QHT04055.1"/>
    </source>
</evidence>
<keyword evidence="2" id="KW-1133">Transmembrane helix</keyword>
<sequence length="295" mass="32637">MILTYDSILGIPTVQNSGATYNTNNNNNNDYLNGINLGIPSILLFAVVLVLFIVLFSSLGKKGNDSGVSEGTNGSSKALTIILGGVLVVVVLLNGLQYFFNINLTARLDDLFSDSPSIDLTVEQPAPPMEEVAPVPEIKLKPQVFHVPGNKYTFDNADAICQAYGSKLANYDQIENAYKNGAEWCSYGWSEGQMAYFPTQKKTFDYLQGVEGHENDCGRPGINGGYIANPNVRFGINCYGYKPKITEQEQEVMNNTPLYPRTLADKEQEKRVDFWRGKIPEILVAPFNKNVWSLI</sequence>
<protein>
    <recommendedName>
        <fullName evidence="3">Link domain-containing protein</fullName>
    </recommendedName>
</protein>
<dbReference type="SMART" id="SM00445">
    <property type="entry name" value="LINK"/>
    <property type="match status" value="1"/>
</dbReference>
<organism evidence="4">
    <name type="scientific">viral metagenome</name>
    <dbReference type="NCBI Taxonomy" id="1070528"/>
    <lineage>
        <taxon>unclassified sequences</taxon>
        <taxon>metagenomes</taxon>
        <taxon>organismal metagenomes</taxon>
    </lineage>
</organism>
<dbReference type="Gene3D" id="3.10.100.10">
    <property type="entry name" value="Mannose-Binding Protein A, subunit A"/>
    <property type="match status" value="1"/>
</dbReference>
<name>A0A6C0CKQ4_9ZZZZ</name>
<feature type="transmembrane region" description="Helical" evidence="2">
    <location>
        <begin position="78"/>
        <end position="100"/>
    </location>
</feature>
<dbReference type="SUPFAM" id="SSF56436">
    <property type="entry name" value="C-type lectin-like"/>
    <property type="match status" value="1"/>
</dbReference>
<keyword evidence="1" id="KW-1015">Disulfide bond</keyword>
<dbReference type="GO" id="GO:0005540">
    <property type="term" value="F:hyaluronic acid binding"/>
    <property type="evidence" value="ECO:0007669"/>
    <property type="project" value="InterPro"/>
</dbReference>
<dbReference type="InterPro" id="IPR000538">
    <property type="entry name" value="Link_dom"/>
</dbReference>
<feature type="transmembrane region" description="Helical" evidence="2">
    <location>
        <begin position="37"/>
        <end position="57"/>
    </location>
</feature>
<evidence type="ECO:0000256" key="1">
    <source>
        <dbReference type="ARBA" id="ARBA00023157"/>
    </source>
</evidence>
<dbReference type="AlphaFoldDB" id="A0A6C0CKQ4"/>